<keyword evidence="3" id="KW-1185">Reference proteome</keyword>
<sequence length="473" mass="55059">MKNKIKEVNTNPITTDLTQFNWDVVPQPKGTICVRGSICELMPEPLVPLYADYAGNHVSSTMLKLFDLLMGESEVLAFMKFYIINGYGYYQFTMDRHFYWFMLKKMKKVRITLNVHPEWVEKGRLPTIKARLAELKELNLKDIDTKELYEITHELTETICAYYTYCQIYLAQAYKSERLFTKYYDKKIKPKVNIPSHVFMLGDDAAPTLADKALYALAQEIKKDVKTKEIVINNSSDDIRALIESKEFEDHPLCKKFREYLDVHGNMLYDIDFSKQTPHEEPRLIIEALKIYVNGLGEDPIKRQKELLLKRDEAKKKVKEVVSDSVYRKFLIKLKLARFNAPFRENGLANMGICQPFLREVFFEIGMRLKRKGIIKIHEDVFWLKEDELKFFVSGQNLGSLIDEIPKRKALWKKQKATNPPSCLPKNARMFGMKLDEFLPKNLEEHTGDNSYEGNGRSSGKVTGKAIEDKKED</sequence>
<name>A0A9J6NXA4_9CLOT</name>
<evidence type="ECO:0000313" key="3">
    <source>
        <dbReference type="Proteomes" id="UP001056429"/>
    </source>
</evidence>
<dbReference type="EMBL" id="JAGSOJ010000001">
    <property type="protein sequence ID" value="MCM1989090.1"/>
    <property type="molecule type" value="Genomic_DNA"/>
</dbReference>
<protein>
    <submittedName>
        <fullName evidence="2">Uncharacterized protein</fullName>
    </submittedName>
</protein>
<feature type="region of interest" description="Disordered" evidence="1">
    <location>
        <begin position="444"/>
        <end position="473"/>
    </location>
</feature>
<dbReference type="Proteomes" id="UP001056429">
    <property type="component" value="Unassembled WGS sequence"/>
</dbReference>
<reference evidence="2" key="2">
    <citation type="submission" date="2021-04" db="EMBL/GenBank/DDBJ databases">
        <authorList>
            <person name="Dong X."/>
        </authorList>
    </citation>
    <scope>NUCLEOTIDE SEQUENCE</scope>
    <source>
        <strain evidence="2">ZWT</strain>
    </source>
</reference>
<gene>
    <name evidence="2" type="ORF">KDK92_05005</name>
</gene>
<reference evidence="2" key="1">
    <citation type="journal article" date="2021" name="mSystems">
        <title>Bacteria and Archaea Synergistically Convert Glycine Betaine to Biogenic Methane in the Formosa Cold Seep of the South China Sea.</title>
        <authorList>
            <person name="Li L."/>
            <person name="Zhang W."/>
            <person name="Zhang S."/>
            <person name="Song L."/>
            <person name="Sun Q."/>
            <person name="Zhang H."/>
            <person name="Xiang H."/>
            <person name="Dong X."/>
        </authorList>
    </citation>
    <scope>NUCLEOTIDE SEQUENCE</scope>
    <source>
        <strain evidence="2">ZWT</strain>
    </source>
</reference>
<evidence type="ECO:0000256" key="1">
    <source>
        <dbReference type="SAM" id="MobiDB-lite"/>
    </source>
</evidence>
<organism evidence="2 3">
    <name type="scientific">Oceanirhabdus seepicola</name>
    <dbReference type="NCBI Taxonomy" id="2828781"/>
    <lineage>
        <taxon>Bacteria</taxon>
        <taxon>Bacillati</taxon>
        <taxon>Bacillota</taxon>
        <taxon>Clostridia</taxon>
        <taxon>Eubacteriales</taxon>
        <taxon>Clostridiaceae</taxon>
        <taxon>Oceanirhabdus</taxon>
    </lineage>
</organism>
<proteinExistence type="predicted"/>
<dbReference type="AlphaFoldDB" id="A0A9J6NXA4"/>
<dbReference type="RefSeq" id="WP_250857970.1">
    <property type="nucleotide sequence ID" value="NZ_JAGSOJ010000001.1"/>
</dbReference>
<accession>A0A9J6NXA4</accession>
<feature type="compositionally biased region" description="Polar residues" evidence="1">
    <location>
        <begin position="449"/>
        <end position="461"/>
    </location>
</feature>
<comment type="caution">
    <text evidence="2">The sequence shown here is derived from an EMBL/GenBank/DDBJ whole genome shotgun (WGS) entry which is preliminary data.</text>
</comment>
<evidence type="ECO:0000313" key="2">
    <source>
        <dbReference type="EMBL" id="MCM1989090.1"/>
    </source>
</evidence>